<name>A0ABD2KYG4_9BILA</name>
<dbReference type="AlphaFoldDB" id="A0ABD2KYG4"/>
<feature type="compositionally biased region" description="Basic and acidic residues" evidence="1">
    <location>
        <begin position="108"/>
        <end position="117"/>
    </location>
</feature>
<sequence length="117" mass="13477">MKKTVGCFMPVLQACFACMRGIKHDSVDEPALRRRHAEHFARRRWLRWLKSGISGWVARPANGLGQQWPVVVICAKCQMLGGAEALLLIRLATAKSRRLKMKRHEQRKQKEAERTNN</sequence>
<evidence type="ECO:0008006" key="4">
    <source>
        <dbReference type="Google" id="ProtNLM"/>
    </source>
</evidence>
<organism evidence="2 3">
    <name type="scientific">Heterodera trifolii</name>
    <dbReference type="NCBI Taxonomy" id="157864"/>
    <lineage>
        <taxon>Eukaryota</taxon>
        <taxon>Metazoa</taxon>
        <taxon>Ecdysozoa</taxon>
        <taxon>Nematoda</taxon>
        <taxon>Chromadorea</taxon>
        <taxon>Rhabditida</taxon>
        <taxon>Tylenchina</taxon>
        <taxon>Tylenchomorpha</taxon>
        <taxon>Tylenchoidea</taxon>
        <taxon>Heteroderidae</taxon>
        <taxon>Heteroderinae</taxon>
        <taxon>Heterodera</taxon>
    </lineage>
</organism>
<comment type="caution">
    <text evidence="2">The sequence shown here is derived from an EMBL/GenBank/DDBJ whole genome shotgun (WGS) entry which is preliminary data.</text>
</comment>
<evidence type="ECO:0000313" key="3">
    <source>
        <dbReference type="Proteomes" id="UP001620626"/>
    </source>
</evidence>
<feature type="region of interest" description="Disordered" evidence="1">
    <location>
        <begin position="97"/>
        <end position="117"/>
    </location>
</feature>
<evidence type="ECO:0000256" key="1">
    <source>
        <dbReference type="SAM" id="MobiDB-lite"/>
    </source>
</evidence>
<keyword evidence="3" id="KW-1185">Reference proteome</keyword>
<dbReference type="Proteomes" id="UP001620626">
    <property type="component" value="Unassembled WGS sequence"/>
</dbReference>
<reference evidence="2 3" key="1">
    <citation type="submission" date="2024-10" db="EMBL/GenBank/DDBJ databases">
        <authorList>
            <person name="Kim D."/>
        </authorList>
    </citation>
    <scope>NUCLEOTIDE SEQUENCE [LARGE SCALE GENOMIC DNA]</scope>
    <source>
        <strain evidence="2">BH-2024</strain>
    </source>
</reference>
<gene>
    <name evidence="2" type="ORF">niasHT_018301</name>
</gene>
<proteinExistence type="predicted"/>
<dbReference type="EMBL" id="JBICBT010000601">
    <property type="protein sequence ID" value="KAL3108000.1"/>
    <property type="molecule type" value="Genomic_DNA"/>
</dbReference>
<feature type="compositionally biased region" description="Basic residues" evidence="1">
    <location>
        <begin position="97"/>
        <end position="107"/>
    </location>
</feature>
<accession>A0ABD2KYG4</accession>
<protein>
    <recommendedName>
        <fullName evidence="4">Secreted protein</fullName>
    </recommendedName>
</protein>
<evidence type="ECO:0000313" key="2">
    <source>
        <dbReference type="EMBL" id="KAL3108000.1"/>
    </source>
</evidence>
<dbReference type="PROSITE" id="PS51257">
    <property type="entry name" value="PROKAR_LIPOPROTEIN"/>
    <property type="match status" value="1"/>
</dbReference>